<feature type="domain" description="EamA" evidence="8">
    <location>
        <begin position="6"/>
        <end position="134"/>
    </location>
</feature>
<dbReference type="InterPro" id="IPR000620">
    <property type="entry name" value="EamA_dom"/>
</dbReference>
<protein>
    <submittedName>
        <fullName evidence="9">EamA family transporter</fullName>
    </submittedName>
</protein>
<evidence type="ECO:0000256" key="7">
    <source>
        <dbReference type="SAM" id="Phobius"/>
    </source>
</evidence>
<dbReference type="InterPro" id="IPR037185">
    <property type="entry name" value="EmrE-like"/>
</dbReference>
<name>A0ABT3DIY4_9BACI</name>
<keyword evidence="4 7" id="KW-0812">Transmembrane</keyword>
<keyword evidence="3" id="KW-1003">Cell membrane</keyword>
<keyword evidence="5 7" id="KW-1133">Transmembrane helix</keyword>
<evidence type="ECO:0000256" key="4">
    <source>
        <dbReference type="ARBA" id="ARBA00022692"/>
    </source>
</evidence>
<feature type="transmembrane region" description="Helical" evidence="7">
    <location>
        <begin position="117"/>
        <end position="134"/>
    </location>
</feature>
<evidence type="ECO:0000256" key="6">
    <source>
        <dbReference type="ARBA" id="ARBA00023136"/>
    </source>
</evidence>
<evidence type="ECO:0000256" key="2">
    <source>
        <dbReference type="ARBA" id="ARBA00007362"/>
    </source>
</evidence>
<feature type="transmembrane region" description="Helical" evidence="7">
    <location>
        <begin position="89"/>
        <end position="110"/>
    </location>
</feature>
<feature type="transmembrane region" description="Helical" evidence="7">
    <location>
        <begin position="65"/>
        <end position="83"/>
    </location>
</feature>
<organism evidence="9 10">
    <name type="scientific">Metabacillus halosaccharovorans</name>
    <dbReference type="NCBI Taxonomy" id="930124"/>
    <lineage>
        <taxon>Bacteria</taxon>
        <taxon>Bacillati</taxon>
        <taxon>Bacillota</taxon>
        <taxon>Bacilli</taxon>
        <taxon>Bacillales</taxon>
        <taxon>Bacillaceae</taxon>
        <taxon>Metabacillus</taxon>
    </lineage>
</organism>
<feature type="transmembrane region" description="Helical" evidence="7">
    <location>
        <begin position="179"/>
        <end position="198"/>
    </location>
</feature>
<gene>
    <name evidence="9" type="ORF">OIH86_15325</name>
</gene>
<feature type="transmembrane region" description="Helical" evidence="7">
    <location>
        <begin position="218"/>
        <end position="236"/>
    </location>
</feature>
<dbReference type="RefSeq" id="WP_264143477.1">
    <property type="nucleotide sequence ID" value="NZ_JAOYEY010000043.1"/>
</dbReference>
<evidence type="ECO:0000259" key="8">
    <source>
        <dbReference type="Pfam" id="PF00892"/>
    </source>
</evidence>
<comment type="caution">
    <text evidence="9">The sequence shown here is derived from an EMBL/GenBank/DDBJ whole genome shotgun (WGS) entry which is preliminary data.</text>
</comment>
<comment type="similarity">
    <text evidence="2">Belongs to the EamA transporter family.</text>
</comment>
<dbReference type="PANTHER" id="PTHR32322:SF18">
    <property type="entry name" value="S-ADENOSYLMETHIONINE_S-ADENOSYLHOMOCYSTEINE TRANSPORTER"/>
    <property type="match status" value="1"/>
</dbReference>
<feature type="domain" description="EamA" evidence="8">
    <location>
        <begin position="148"/>
        <end position="287"/>
    </location>
</feature>
<evidence type="ECO:0000256" key="1">
    <source>
        <dbReference type="ARBA" id="ARBA00004651"/>
    </source>
</evidence>
<evidence type="ECO:0000256" key="3">
    <source>
        <dbReference type="ARBA" id="ARBA00022475"/>
    </source>
</evidence>
<feature type="transmembrane region" description="Helical" evidence="7">
    <location>
        <begin position="248"/>
        <end position="264"/>
    </location>
</feature>
<feature type="transmembrane region" description="Helical" evidence="7">
    <location>
        <begin position="270"/>
        <end position="288"/>
    </location>
</feature>
<accession>A0ABT3DIY4</accession>
<feature type="transmembrane region" description="Helical" evidence="7">
    <location>
        <begin position="35"/>
        <end position="53"/>
    </location>
</feature>
<dbReference type="EMBL" id="JAOYEY010000043">
    <property type="protein sequence ID" value="MCV9887010.1"/>
    <property type="molecule type" value="Genomic_DNA"/>
</dbReference>
<evidence type="ECO:0000313" key="9">
    <source>
        <dbReference type="EMBL" id="MCV9887010.1"/>
    </source>
</evidence>
<dbReference type="Proteomes" id="UP001526147">
    <property type="component" value="Unassembled WGS sequence"/>
</dbReference>
<evidence type="ECO:0000313" key="10">
    <source>
        <dbReference type="Proteomes" id="UP001526147"/>
    </source>
</evidence>
<keyword evidence="6 7" id="KW-0472">Membrane</keyword>
<dbReference type="Pfam" id="PF00892">
    <property type="entry name" value="EamA"/>
    <property type="match status" value="2"/>
</dbReference>
<sequence>MIFINFCFMCFIFGTTFLAIKIGIDSGLTPFFSGGVRFFLAGFLIFSFMSVRNKHLFQLLFRKELFFSGVGLTFGTFSTLYWAEQYVTSGIAAVLSATGPMMIIFIQSFLLRQKATIHSVFGCAIGIIGVLLLVQETLSMDMSTFWLAGCVAILIGEVFYAAGTIYTRKVTEIYKEASPIALNAVQMMYGGFLLLVVASFTEDIQISAFFHPESAGSLIYLIIAGSMIGHSLYYWLVSKTNPVFPSTWLYISPIIALALGVLLYGEHFTIFTGLGAVTIIFGIILINYQTLRNIFSARRSLIRNHM</sequence>
<evidence type="ECO:0000256" key="5">
    <source>
        <dbReference type="ARBA" id="ARBA00022989"/>
    </source>
</evidence>
<dbReference type="PANTHER" id="PTHR32322">
    <property type="entry name" value="INNER MEMBRANE TRANSPORTER"/>
    <property type="match status" value="1"/>
</dbReference>
<keyword evidence="10" id="KW-1185">Reference proteome</keyword>
<dbReference type="SUPFAM" id="SSF103481">
    <property type="entry name" value="Multidrug resistance efflux transporter EmrE"/>
    <property type="match status" value="2"/>
</dbReference>
<reference evidence="9 10" key="1">
    <citation type="submission" date="2022-10" db="EMBL/GenBank/DDBJ databases">
        <title>Draft genome assembly of moderately radiation resistant bacterium Metabacillus halosaccharovorans.</title>
        <authorList>
            <person name="Pal S."/>
            <person name="Gopinathan A."/>
        </authorList>
    </citation>
    <scope>NUCLEOTIDE SEQUENCE [LARGE SCALE GENOMIC DNA]</scope>
    <source>
        <strain evidence="9 10">VITHBRA001</strain>
    </source>
</reference>
<comment type="subcellular location">
    <subcellularLocation>
        <location evidence="1">Cell membrane</location>
        <topology evidence="1">Multi-pass membrane protein</topology>
    </subcellularLocation>
</comment>
<feature type="transmembrane region" description="Helical" evidence="7">
    <location>
        <begin position="146"/>
        <end position="167"/>
    </location>
</feature>
<proteinExistence type="inferred from homology"/>
<dbReference type="InterPro" id="IPR050638">
    <property type="entry name" value="AA-Vitamin_Transporters"/>
</dbReference>